<sequence>MAQSQPKVDTETDDDEIIGHADQPAPKGPMPDVLEHDFVFKRGLQTVRRVDELIVKVDIKANEHIKGAEDLRDRLVEAKKPIIELLNQIRKNGPLVQEEGIAQLQDRLSYWNAVGHLIWDAEIEV</sequence>
<gene>
    <name evidence="2" type="ORF">N0V84_008196</name>
</gene>
<evidence type="ECO:0000313" key="2">
    <source>
        <dbReference type="EMBL" id="KAJ4315792.1"/>
    </source>
</evidence>
<dbReference type="AlphaFoldDB" id="A0A9W8W8K5"/>
<proteinExistence type="predicted"/>
<dbReference type="Proteomes" id="UP001140502">
    <property type="component" value="Unassembled WGS sequence"/>
</dbReference>
<comment type="caution">
    <text evidence="2">The sequence shown here is derived from an EMBL/GenBank/DDBJ whole genome shotgun (WGS) entry which is preliminary data.</text>
</comment>
<evidence type="ECO:0000313" key="3">
    <source>
        <dbReference type="Proteomes" id="UP001140502"/>
    </source>
</evidence>
<evidence type="ECO:0000256" key="1">
    <source>
        <dbReference type="SAM" id="MobiDB-lite"/>
    </source>
</evidence>
<name>A0A9W8W8K5_9HYPO</name>
<dbReference type="OrthoDB" id="5055694at2759"/>
<accession>A0A9W8W8K5</accession>
<reference evidence="2" key="1">
    <citation type="submission" date="2022-10" db="EMBL/GenBank/DDBJ databases">
        <title>Tapping the CABI collections for fungal endophytes: first genome assemblies for Collariella, Neodidymelliopsis, Ascochyta clinopodiicola, Didymella pomorum, Didymosphaeria variabile, Neocosmospora piperis and Neocucurbitaria cava.</title>
        <authorList>
            <person name="Hill R."/>
        </authorList>
    </citation>
    <scope>NUCLEOTIDE SEQUENCE</scope>
    <source>
        <strain evidence="2">IMI 366586</strain>
    </source>
</reference>
<dbReference type="EMBL" id="JAPEUR010000195">
    <property type="protein sequence ID" value="KAJ4315792.1"/>
    <property type="molecule type" value="Genomic_DNA"/>
</dbReference>
<keyword evidence="3" id="KW-1185">Reference proteome</keyword>
<feature type="region of interest" description="Disordered" evidence="1">
    <location>
        <begin position="1"/>
        <end position="31"/>
    </location>
</feature>
<organism evidence="2 3">
    <name type="scientific">Fusarium piperis</name>
    <dbReference type="NCBI Taxonomy" id="1435070"/>
    <lineage>
        <taxon>Eukaryota</taxon>
        <taxon>Fungi</taxon>
        <taxon>Dikarya</taxon>
        <taxon>Ascomycota</taxon>
        <taxon>Pezizomycotina</taxon>
        <taxon>Sordariomycetes</taxon>
        <taxon>Hypocreomycetidae</taxon>
        <taxon>Hypocreales</taxon>
        <taxon>Nectriaceae</taxon>
        <taxon>Fusarium</taxon>
        <taxon>Fusarium solani species complex</taxon>
    </lineage>
</organism>
<protein>
    <submittedName>
        <fullName evidence="2">Uncharacterized protein</fullName>
    </submittedName>
</protein>